<dbReference type="AlphaFoldDB" id="A0A559IPM4"/>
<reference evidence="2 3" key="1">
    <citation type="submission" date="2019-07" db="EMBL/GenBank/DDBJ databases">
        <authorList>
            <person name="Kim J."/>
        </authorList>
    </citation>
    <scope>NUCLEOTIDE SEQUENCE [LARGE SCALE GENOMIC DNA]</scope>
    <source>
        <strain evidence="2 3">N4</strain>
    </source>
</reference>
<dbReference type="EMBL" id="VNJK01000002">
    <property type="protein sequence ID" value="TVX89566.1"/>
    <property type="molecule type" value="Genomic_DNA"/>
</dbReference>
<protein>
    <submittedName>
        <fullName evidence="2">DUF1722 domain-containing protein</fullName>
    </submittedName>
</protein>
<organism evidence="2 3">
    <name type="scientific">Paenibacillus agilis</name>
    <dbReference type="NCBI Taxonomy" id="3020863"/>
    <lineage>
        <taxon>Bacteria</taxon>
        <taxon>Bacillati</taxon>
        <taxon>Bacillota</taxon>
        <taxon>Bacilli</taxon>
        <taxon>Bacillales</taxon>
        <taxon>Paenibacillaceae</taxon>
        <taxon>Paenibacillus</taxon>
    </lineage>
</organism>
<sequence length="170" mass="19813">MWEVMCEAKNNWQPDSEQIALKQSKKQAEQFWASNKYDVMARGYASYKQISARYRDASTAADYEAAMHSISHTLSVLPYTMKGLRTSVEHMWGYVSKHVHEEERAVFQHIFDTLEWQSETSELEPDAFETAAPLLLLIQEFAIKYDVTYIKQTMANSFPRLAENHQQDHN</sequence>
<dbReference type="Pfam" id="PF08349">
    <property type="entry name" value="DUF1722"/>
    <property type="match status" value="1"/>
</dbReference>
<dbReference type="OrthoDB" id="9782576at2"/>
<evidence type="ECO:0000259" key="1">
    <source>
        <dbReference type="Pfam" id="PF08349"/>
    </source>
</evidence>
<evidence type="ECO:0000313" key="2">
    <source>
        <dbReference type="EMBL" id="TVX89566.1"/>
    </source>
</evidence>
<gene>
    <name evidence="2" type="ORF">FPZ44_17455</name>
</gene>
<keyword evidence="3" id="KW-1185">Reference proteome</keyword>
<name>A0A559IPM4_9BACL</name>
<evidence type="ECO:0000313" key="3">
    <source>
        <dbReference type="Proteomes" id="UP000318102"/>
    </source>
</evidence>
<comment type="caution">
    <text evidence="2">The sequence shown here is derived from an EMBL/GenBank/DDBJ whole genome shotgun (WGS) entry which is preliminary data.</text>
</comment>
<accession>A0A559IPM4</accession>
<proteinExistence type="predicted"/>
<feature type="domain" description="DUF1722" evidence="1">
    <location>
        <begin position="36"/>
        <end position="152"/>
    </location>
</feature>
<dbReference type="Proteomes" id="UP000318102">
    <property type="component" value="Unassembled WGS sequence"/>
</dbReference>
<dbReference type="InterPro" id="IPR013560">
    <property type="entry name" value="DUF1722"/>
</dbReference>